<dbReference type="GO" id="GO:0008270">
    <property type="term" value="F:zinc ion binding"/>
    <property type="evidence" value="ECO:0007669"/>
    <property type="project" value="InterPro"/>
</dbReference>
<keyword evidence="3" id="KW-1185">Reference proteome</keyword>
<reference evidence="2" key="2">
    <citation type="submission" date="2019-01" db="UniProtKB">
        <authorList>
            <consortium name="EnsemblPlants"/>
        </authorList>
    </citation>
    <scope>IDENTIFICATION</scope>
    <source>
        <strain evidence="2">cv. Heinz 1706</strain>
    </source>
</reference>
<evidence type="ECO:0000256" key="1">
    <source>
        <dbReference type="SAM" id="MobiDB-lite"/>
    </source>
</evidence>
<organism evidence="2">
    <name type="scientific">Solanum lycopersicum</name>
    <name type="common">Tomato</name>
    <name type="synonym">Lycopersicon esculentum</name>
    <dbReference type="NCBI Taxonomy" id="4081"/>
    <lineage>
        <taxon>Eukaryota</taxon>
        <taxon>Viridiplantae</taxon>
        <taxon>Streptophyta</taxon>
        <taxon>Embryophyta</taxon>
        <taxon>Tracheophyta</taxon>
        <taxon>Spermatophyta</taxon>
        <taxon>Magnoliopsida</taxon>
        <taxon>eudicotyledons</taxon>
        <taxon>Gunneridae</taxon>
        <taxon>Pentapetalae</taxon>
        <taxon>asterids</taxon>
        <taxon>lamiids</taxon>
        <taxon>Solanales</taxon>
        <taxon>Solanaceae</taxon>
        <taxon>Solanoideae</taxon>
        <taxon>Solaneae</taxon>
        <taxon>Solanum</taxon>
        <taxon>Solanum subgen. Lycopersicon</taxon>
    </lineage>
</organism>
<dbReference type="Gene3D" id="4.10.60.10">
    <property type="entry name" value="Zinc finger, CCHC-type"/>
    <property type="match status" value="1"/>
</dbReference>
<dbReference type="PANTHER" id="PTHR35317:SF31">
    <property type="entry name" value="DUF4219 DOMAIN-CONTAINING PROTEIN"/>
    <property type="match status" value="1"/>
</dbReference>
<accession>A0A3Q7IF84</accession>
<dbReference type="Proteomes" id="UP000004994">
    <property type="component" value="Chromosome 10"/>
</dbReference>
<dbReference type="OMA" id="MSTRIMT"/>
<dbReference type="Gramene" id="Solyc10g044963.1.1">
    <property type="protein sequence ID" value="Solyc10g044963.1.1"/>
    <property type="gene ID" value="Solyc10g044963.1"/>
</dbReference>
<dbReference type="Pfam" id="PF14223">
    <property type="entry name" value="Retrotran_gag_2"/>
    <property type="match status" value="1"/>
</dbReference>
<feature type="compositionally biased region" description="Basic and acidic residues" evidence="1">
    <location>
        <begin position="200"/>
        <end position="216"/>
    </location>
</feature>
<dbReference type="SUPFAM" id="SSF57756">
    <property type="entry name" value="Retrovirus zinc finger-like domains"/>
    <property type="match status" value="1"/>
</dbReference>
<reference evidence="2" key="1">
    <citation type="journal article" date="2012" name="Nature">
        <title>The tomato genome sequence provides insights into fleshy fruit evolution.</title>
        <authorList>
            <consortium name="Tomato Genome Consortium"/>
        </authorList>
    </citation>
    <scope>NUCLEOTIDE SEQUENCE [LARGE SCALE GENOMIC DNA]</scope>
    <source>
        <strain evidence="2">cv. Heinz 1706</strain>
    </source>
</reference>
<sequence>MKSYIKDLNLMDVVEIEEPGVHPLRVNATLNEIKKYDELVTKSLRALTCIHSSLMDLMSTRIMTCQTTKEAWDKLKEEIEGRIRVKSVRHLGLKREFEILKMKDSDSAKEYSSKLMEIVNQIRILGISEDQFQARNKLKHQKESRKVLLDKSGETNHLEKNCWQNSKRYPIQCRYCNKYGHLENYCRQNQNKNGQSSHRVNFEDDHLVGKSEEEVS</sequence>
<proteinExistence type="predicted"/>
<dbReference type="AlphaFoldDB" id="A0A3Q7IF84"/>
<evidence type="ECO:0000313" key="3">
    <source>
        <dbReference type="Proteomes" id="UP000004994"/>
    </source>
</evidence>
<dbReference type="PANTHER" id="PTHR35317">
    <property type="entry name" value="OS04G0629600 PROTEIN"/>
    <property type="match status" value="1"/>
</dbReference>
<dbReference type="InterPro" id="IPR036875">
    <property type="entry name" value="Znf_CCHC_sf"/>
</dbReference>
<evidence type="ECO:0000313" key="2">
    <source>
        <dbReference type="EnsemblPlants" id="Solyc10g044963.1.1"/>
    </source>
</evidence>
<dbReference type="EnsemblPlants" id="Solyc10g044963.1.1">
    <property type="protein sequence ID" value="Solyc10g044963.1.1"/>
    <property type="gene ID" value="Solyc10g044963.1"/>
</dbReference>
<protein>
    <submittedName>
        <fullName evidence="2">Uncharacterized protein</fullName>
    </submittedName>
</protein>
<name>A0A3Q7IF84_SOLLC</name>
<dbReference type="GO" id="GO:0003676">
    <property type="term" value="F:nucleic acid binding"/>
    <property type="evidence" value="ECO:0007669"/>
    <property type="project" value="InterPro"/>
</dbReference>
<feature type="region of interest" description="Disordered" evidence="1">
    <location>
        <begin position="191"/>
        <end position="216"/>
    </location>
</feature>
<dbReference type="InParanoid" id="A0A3Q7IF84"/>